<keyword evidence="3" id="KW-1185">Reference proteome</keyword>
<accession>A0AAV9GNR7</accession>
<dbReference type="Proteomes" id="UP001321760">
    <property type="component" value="Unassembled WGS sequence"/>
</dbReference>
<dbReference type="Pfam" id="PF14022">
    <property type="entry name" value="DUF4238"/>
    <property type="match status" value="1"/>
</dbReference>
<reference evidence="2" key="1">
    <citation type="journal article" date="2023" name="Mol. Phylogenet. Evol.">
        <title>Genome-scale phylogeny and comparative genomics of the fungal order Sordariales.</title>
        <authorList>
            <person name="Hensen N."/>
            <person name="Bonometti L."/>
            <person name="Westerberg I."/>
            <person name="Brannstrom I.O."/>
            <person name="Guillou S."/>
            <person name="Cros-Aarteil S."/>
            <person name="Calhoun S."/>
            <person name="Haridas S."/>
            <person name="Kuo A."/>
            <person name="Mondo S."/>
            <person name="Pangilinan J."/>
            <person name="Riley R."/>
            <person name="LaButti K."/>
            <person name="Andreopoulos B."/>
            <person name="Lipzen A."/>
            <person name="Chen C."/>
            <person name="Yan M."/>
            <person name="Daum C."/>
            <person name="Ng V."/>
            <person name="Clum A."/>
            <person name="Steindorff A."/>
            <person name="Ohm R.A."/>
            <person name="Martin F."/>
            <person name="Silar P."/>
            <person name="Natvig D.O."/>
            <person name="Lalanne C."/>
            <person name="Gautier V."/>
            <person name="Ament-Velasquez S.L."/>
            <person name="Kruys A."/>
            <person name="Hutchinson M.I."/>
            <person name="Powell A.J."/>
            <person name="Barry K."/>
            <person name="Miller A.N."/>
            <person name="Grigoriev I.V."/>
            <person name="Debuchy R."/>
            <person name="Gladieux P."/>
            <person name="Hiltunen Thoren M."/>
            <person name="Johannesson H."/>
        </authorList>
    </citation>
    <scope>NUCLEOTIDE SEQUENCE</scope>
    <source>
        <strain evidence="2">PSN243</strain>
    </source>
</reference>
<dbReference type="InterPro" id="IPR000253">
    <property type="entry name" value="FHA_dom"/>
</dbReference>
<organism evidence="2 3">
    <name type="scientific">Podospora aff. communis PSN243</name>
    <dbReference type="NCBI Taxonomy" id="3040156"/>
    <lineage>
        <taxon>Eukaryota</taxon>
        <taxon>Fungi</taxon>
        <taxon>Dikarya</taxon>
        <taxon>Ascomycota</taxon>
        <taxon>Pezizomycotina</taxon>
        <taxon>Sordariomycetes</taxon>
        <taxon>Sordariomycetidae</taxon>
        <taxon>Sordariales</taxon>
        <taxon>Podosporaceae</taxon>
        <taxon>Podospora</taxon>
    </lineage>
</organism>
<protein>
    <recommendedName>
        <fullName evidence="1">FHA domain-containing protein</fullName>
    </recommendedName>
</protein>
<comment type="caution">
    <text evidence="2">The sequence shown here is derived from an EMBL/GenBank/DDBJ whole genome shotgun (WGS) entry which is preliminary data.</text>
</comment>
<reference evidence="2" key="2">
    <citation type="submission" date="2023-05" db="EMBL/GenBank/DDBJ databases">
        <authorList>
            <consortium name="Lawrence Berkeley National Laboratory"/>
            <person name="Steindorff A."/>
            <person name="Hensen N."/>
            <person name="Bonometti L."/>
            <person name="Westerberg I."/>
            <person name="Brannstrom I.O."/>
            <person name="Guillou S."/>
            <person name="Cros-Aarteil S."/>
            <person name="Calhoun S."/>
            <person name="Haridas S."/>
            <person name="Kuo A."/>
            <person name="Mondo S."/>
            <person name="Pangilinan J."/>
            <person name="Riley R."/>
            <person name="Labutti K."/>
            <person name="Andreopoulos B."/>
            <person name="Lipzen A."/>
            <person name="Chen C."/>
            <person name="Yanf M."/>
            <person name="Daum C."/>
            <person name="Ng V."/>
            <person name="Clum A."/>
            <person name="Ohm R."/>
            <person name="Martin F."/>
            <person name="Silar P."/>
            <person name="Natvig D."/>
            <person name="Lalanne C."/>
            <person name="Gautier V."/>
            <person name="Ament-Velasquez S.L."/>
            <person name="Kruys A."/>
            <person name="Hutchinson M.I."/>
            <person name="Powell A.J."/>
            <person name="Barry K."/>
            <person name="Miller A.N."/>
            <person name="Grigoriev I.V."/>
            <person name="Debuchy R."/>
            <person name="Gladieux P."/>
            <person name="Thoren M.H."/>
            <person name="Johannesson H."/>
        </authorList>
    </citation>
    <scope>NUCLEOTIDE SEQUENCE</scope>
    <source>
        <strain evidence="2">PSN243</strain>
    </source>
</reference>
<evidence type="ECO:0000259" key="1">
    <source>
        <dbReference type="PROSITE" id="PS50006"/>
    </source>
</evidence>
<sequence length="761" mass="88497">MMGTPAKSEYQHFVPQFLLRNFSHPYKPAGPKKRGKRKDDNGIYFNELVVRNVDLTADPPVICEKPVKRILGEMNMYEKNDDPSSHPIDPKTQRSLERMLGDLENKVAAVFRKITKAYQEDIKAKAEGSDFGPASVEMTRGERDLIRKFLFILKYRAMRFHKRFYHDTAEDYNENDRELLLEYMAEKGYTKPVDVWHDNIKAIIEVEMDTRGLWKKEIRRRMYHMDAEWFISHTEFYYMAICTPSSPDEEFILTDNSYNIFEGPNTFVRDQVTGLVQPYQYAPLHMFAPVSPKLMIVLRSMTFPNPLEDADKTIKEFREQVRKVVLEDVYHPGMLNGLLNDLPVSKAQNSYSRVVNGRYEWIGEGHSPGKYKHHKFYFTIFPLPSKYVHTISTVLFDNASYCSSIVFNGTAAFTKTLEWFLMAPNSEAKTVTGYDQVARGKLFDKLETISKSLGLEMTMNRRYLEVPTTRDFAAFLKQNCEKHRLIKAFNLNEGAPAPVLEGLDRILSTVSDFQILYESLGGSENSIGYDFEQAERMWTLRVKIDSWSQGIDESIRRRNRDLLNEAYCKIPPARYFVFSKLCRIIIASIELSRGHEYVFDVDGPDDVIARVHHIVRRDRLNWLIYNAMQSYVKYLRGHRLEDMWEDIVPGFEGFMRVVSISLMIEGSGYIRECGIPEVEDLARQAQRRILRENIHHDDRVACSALAFLEDDNRIELLTRALVRADFVSALEGKVERPLLLKLENVMFNLAYPTPPREEHRS</sequence>
<evidence type="ECO:0000313" key="3">
    <source>
        <dbReference type="Proteomes" id="UP001321760"/>
    </source>
</evidence>
<dbReference type="AlphaFoldDB" id="A0AAV9GNR7"/>
<name>A0AAV9GNR7_9PEZI</name>
<evidence type="ECO:0000313" key="2">
    <source>
        <dbReference type="EMBL" id="KAK4449868.1"/>
    </source>
</evidence>
<dbReference type="InterPro" id="IPR025332">
    <property type="entry name" value="DUF4238"/>
</dbReference>
<feature type="domain" description="FHA" evidence="1">
    <location>
        <begin position="589"/>
        <end position="640"/>
    </location>
</feature>
<dbReference type="EMBL" id="MU865935">
    <property type="protein sequence ID" value="KAK4449868.1"/>
    <property type="molecule type" value="Genomic_DNA"/>
</dbReference>
<dbReference type="PROSITE" id="PS50006">
    <property type="entry name" value="FHA_DOMAIN"/>
    <property type="match status" value="1"/>
</dbReference>
<proteinExistence type="predicted"/>
<gene>
    <name evidence="2" type="ORF">QBC34DRAFT_83855</name>
</gene>